<evidence type="ECO:0000313" key="2">
    <source>
        <dbReference type="EMBL" id="CDQ22478.1"/>
    </source>
</evidence>
<comment type="caution">
    <text evidence="2">The sequence shown here is derived from an EMBL/GenBank/DDBJ whole genome shotgun (WGS) entry which is preliminary data.</text>
</comment>
<proteinExistence type="predicted"/>
<protein>
    <submittedName>
        <fullName evidence="2">Uncharacterized protein</fullName>
    </submittedName>
</protein>
<dbReference type="AlphaFoldDB" id="A0A024P372"/>
<dbReference type="Proteomes" id="UP000028868">
    <property type="component" value="Unassembled WGS sequence"/>
</dbReference>
<feature type="transmembrane region" description="Helical" evidence="1">
    <location>
        <begin position="34"/>
        <end position="50"/>
    </location>
</feature>
<keyword evidence="3" id="KW-1185">Reference proteome</keyword>
<evidence type="ECO:0000256" key="1">
    <source>
        <dbReference type="SAM" id="Phobius"/>
    </source>
</evidence>
<reference evidence="2 3" key="2">
    <citation type="submission" date="2014-05" db="EMBL/GenBank/DDBJ databases">
        <title>Draft genome sequence of Halobacillus karajensis HK-03.</title>
        <authorList>
            <person name="Khelaifia S."/>
            <person name="Croce O."/>
            <person name="Lagier J.C."/>
            <person name="Raoult D."/>
        </authorList>
    </citation>
    <scope>NUCLEOTIDE SEQUENCE [LARGE SCALE GENOMIC DNA]</scope>
    <source>
        <strain evidence="2 3">HD-03</strain>
    </source>
</reference>
<sequence length="56" mass="6250">MNKLRIMSFAVFLLSILLLVSLLGYTIIPKGVTIISIFVLAVLLSIYGTKHKKEKT</sequence>
<gene>
    <name evidence="2" type="ORF">BN983_00687</name>
</gene>
<keyword evidence="1" id="KW-1133">Transmembrane helix</keyword>
<organism evidence="2 3">
    <name type="scientific">Halobacillus karajensis</name>
    <dbReference type="NCBI Taxonomy" id="195088"/>
    <lineage>
        <taxon>Bacteria</taxon>
        <taxon>Bacillati</taxon>
        <taxon>Bacillota</taxon>
        <taxon>Bacilli</taxon>
        <taxon>Bacillales</taxon>
        <taxon>Bacillaceae</taxon>
        <taxon>Halobacillus</taxon>
    </lineage>
</organism>
<reference evidence="3" key="1">
    <citation type="submission" date="2014-03" db="EMBL/GenBank/DDBJ databases">
        <authorList>
            <person name="Urmite Genomes U."/>
        </authorList>
    </citation>
    <scope>NUCLEOTIDE SEQUENCE [LARGE SCALE GENOMIC DNA]</scope>
    <source>
        <strain evidence="3">HD-03</strain>
    </source>
</reference>
<accession>A0A024P372</accession>
<evidence type="ECO:0000313" key="3">
    <source>
        <dbReference type="Proteomes" id="UP000028868"/>
    </source>
</evidence>
<keyword evidence="1" id="KW-0812">Transmembrane</keyword>
<dbReference type="EMBL" id="CCDI010000001">
    <property type="protein sequence ID" value="CDQ22478.1"/>
    <property type="molecule type" value="Genomic_DNA"/>
</dbReference>
<dbReference type="RefSeq" id="WP_155996966.1">
    <property type="nucleotide sequence ID" value="NZ_CCDH010000002.1"/>
</dbReference>
<name>A0A024P372_9BACI</name>
<keyword evidence="1" id="KW-0472">Membrane</keyword>